<evidence type="ECO:0000256" key="1">
    <source>
        <dbReference type="SAM" id="Phobius"/>
    </source>
</evidence>
<gene>
    <name evidence="3" type="ORF">C5Y98_21015</name>
</gene>
<accession>A0A2S8FG30</accession>
<evidence type="ECO:0000313" key="3">
    <source>
        <dbReference type="EMBL" id="PQO30874.1"/>
    </source>
</evidence>
<feature type="transmembrane region" description="Helical" evidence="1">
    <location>
        <begin position="47"/>
        <end position="66"/>
    </location>
</feature>
<dbReference type="EMBL" id="PUIB01000020">
    <property type="protein sequence ID" value="PQO30874.1"/>
    <property type="molecule type" value="Genomic_DNA"/>
</dbReference>
<feature type="transmembrane region" description="Helical" evidence="1">
    <location>
        <begin position="16"/>
        <end position="35"/>
    </location>
</feature>
<dbReference type="Proteomes" id="UP000239388">
    <property type="component" value="Unassembled WGS sequence"/>
</dbReference>
<keyword evidence="1" id="KW-1133">Transmembrane helix</keyword>
<feature type="transmembrane region" description="Helical" evidence="1">
    <location>
        <begin position="73"/>
        <end position="91"/>
    </location>
</feature>
<name>A0A2S8FG30_9BACT</name>
<comment type="caution">
    <text evidence="3">The sequence shown here is derived from an EMBL/GenBank/DDBJ whole genome shotgun (WGS) entry which is preliminary data.</text>
</comment>
<feature type="transmembrane region" description="Helical" evidence="1">
    <location>
        <begin position="143"/>
        <end position="160"/>
    </location>
</feature>
<evidence type="ECO:0000313" key="4">
    <source>
        <dbReference type="Proteomes" id="UP000239388"/>
    </source>
</evidence>
<dbReference type="OrthoDB" id="9813518at2"/>
<feature type="transmembrane region" description="Helical" evidence="1">
    <location>
        <begin position="180"/>
        <end position="200"/>
    </location>
</feature>
<dbReference type="Gene3D" id="1.10.287.70">
    <property type="match status" value="1"/>
</dbReference>
<dbReference type="AlphaFoldDB" id="A0A2S8FG30"/>
<evidence type="ECO:0000259" key="2">
    <source>
        <dbReference type="Pfam" id="PF07885"/>
    </source>
</evidence>
<keyword evidence="1" id="KW-0472">Membrane</keyword>
<dbReference type="RefSeq" id="WP_105357217.1">
    <property type="nucleotide sequence ID" value="NZ_PUIB01000020.1"/>
</dbReference>
<organism evidence="3 4">
    <name type="scientific">Blastopirellula marina</name>
    <dbReference type="NCBI Taxonomy" id="124"/>
    <lineage>
        <taxon>Bacteria</taxon>
        <taxon>Pseudomonadati</taxon>
        <taxon>Planctomycetota</taxon>
        <taxon>Planctomycetia</taxon>
        <taxon>Pirellulales</taxon>
        <taxon>Pirellulaceae</taxon>
        <taxon>Blastopirellula</taxon>
    </lineage>
</organism>
<protein>
    <recommendedName>
        <fullName evidence="2">Potassium channel domain-containing protein</fullName>
    </recommendedName>
</protein>
<dbReference type="SUPFAM" id="SSF81324">
    <property type="entry name" value="Voltage-gated potassium channels"/>
    <property type="match status" value="1"/>
</dbReference>
<reference evidence="3 4" key="1">
    <citation type="submission" date="2018-02" db="EMBL/GenBank/DDBJ databases">
        <title>Comparative genomes isolates from brazilian mangrove.</title>
        <authorList>
            <person name="Araujo J.E."/>
            <person name="Taketani R.G."/>
            <person name="Silva M.C.P."/>
            <person name="Loureco M.V."/>
            <person name="Andreote F.D."/>
        </authorList>
    </citation>
    <scope>NUCLEOTIDE SEQUENCE [LARGE SCALE GENOMIC DNA]</scope>
    <source>
        <strain evidence="3 4">NAP PRIS-MGV</strain>
    </source>
</reference>
<dbReference type="InterPro" id="IPR013099">
    <property type="entry name" value="K_chnl_dom"/>
</dbReference>
<feature type="domain" description="Potassium channel" evidence="2">
    <location>
        <begin position="183"/>
        <end position="229"/>
    </location>
</feature>
<sequence>MPDSKHPPARETWRQWLILHRHAVTMIALATLILGETLRPDTSDVSWVSDLLLSIVIMASTYDVLIRHRRFTMVLLAALPAFVMIWFIRYLDEFREGETAAGWYLARNVLMILFLAYIIYVIGRDVFKAKRVTTDQILGGISVYLLLGLSWALAYLSVVMTDPDAIAFTSPLDELPGHRMAVLIYYSFVTMTTLGFGDILPISNLARTLTWAEAVTGQLYIAVTMAKLVGLRLVHLTESRESNRSETI</sequence>
<dbReference type="Pfam" id="PF07885">
    <property type="entry name" value="Ion_trans_2"/>
    <property type="match status" value="1"/>
</dbReference>
<proteinExistence type="predicted"/>
<feature type="transmembrane region" description="Helical" evidence="1">
    <location>
        <begin position="103"/>
        <end position="122"/>
    </location>
</feature>
<keyword evidence="1" id="KW-0812">Transmembrane</keyword>